<comment type="caution">
    <text evidence="11">The sequence shown here is derived from an EMBL/GenBank/DDBJ whole genome shotgun (WGS) entry which is preliminary data.</text>
</comment>
<dbReference type="GO" id="GO:0045302">
    <property type="term" value="F:choloylglycine hydrolase activity"/>
    <property type="evidence" value="ECO:0007669"/>
    <property type="project" value="UniProtKB-EC"/>
</dbReference>
<evidence type="ECO:0000256" key="1">
    <source>
        <dbReference type="ARBA" id="ARBA00004860"/>
    </source>
</evidence>
<dbReference type="CDD" id="cd00542">
    <property type="entry name" value="Ntn_PVA"/>
    <property type="match status" value="1"/>
</dbReference>
<gene>
    <name evidence="11" type="primary">bsh</name>
    <name evidence="11" type="ORF">H9723_09490</name>
</gene>
<evidence type="ECO:0000256" key="8">
    <source>
        <dbReference type="ARBA" id="ARBA00047285"/>
    </source>
</evidence>
<evidence type="ECO:0000259" key="10">
    <source>
        <dbReference type="Pfam" id="PF02275"/>
    </source>
</evidence>
<dbReference type="AlphaFoldDB" id="A0A9D2GAM0"/>
<dbReference type="InterPro" id="IPR029132">
    <property type="entry name" value="CBAH/NAAA_C"/>
</dbReference>
<reference evidence="11" key="1">
    <citation type="journal article" date="2021" name="PeerJ">
        <title>Extensive microbial diversity within the chicken gut microbiome revealed by metagenomics and culture.</title>
        <authorList>
            <person name="Gilroy R."/>
            <person name="Ravi A."/>
            <person name="Getino M."/>
            <person name="Pursley I."/>
            <person name="Horton D.L."/>
            <person name="Alikhan N.F."/>
            <person name="Baker D."/>
            <person name="Gharbi K."/>
            <person name="Hall N."/>
            <person name="Watson M."/>
            <person name="Adriaenssens E.M."/>
            <person name="Foster-Nyarko E."/>
            <person name="Jarju S."/>
            <person name="Secka A."/>
            <person name="Antonio M."/>
            <person name="Oren A."/>
            <person name="Chaudhuri R.R."/>
            <person name="La Ragione R."/>
            <person name="Hildebrand F."/>
            <person name="Pallen M.J."/>
        </authorList>
    </citation>
    <scope>NUCLEOTIDE SEQUENCE</scope>
    <source>
        <strain evidence="11">CHK196-3914</strain>
    </source>
</reference>
<dbReference type="InterPro" id="IPR047711">
    <property type="entry name" value="CBAH"/>
</dbReference>
<evidence type="ECO:0000256" key="9">
    <source>
        <dbReference type="ARBA" id="ARBA00048897"/>
    </source>
</evidence>
<evidence type="ECO:0000256" key="4">
    <source>
        <dbReference type="ARBA" id="ARBA00023098"/>
    </source>
</evidence>
<keyword evidence="4" id="KW-0443">Lipid metabolism</keyword>
<sequence>MCTCIAYKNKDFYFGRNLDLDCSFGEQVVVTPRNFSLEFRNTEWEKRHYAMIGMASADDRFPLYAEAVNEKGLCMAGLNFPGNAYYQKADGAGLELASFEVIPWLLGKCSSVSEAAGYLEEMRIVDTAFAQEMPPAPLHWMLADREKCLVLEAVREGLKVYDNPIGVLTNNPPFDYHRMNLNNYLGLSAGNPENRFSDRLQLKTYAQGMGGMGLPGDASSASRFIRAAFLKWNSVAPEKEEANVSQFFHILDSVAMVRGAVVTEAGTYDITTYSCCVNAETGAYYYKTYDDSRVRRVDLFQTDPEDSDLYFFHGQPFDQFHNHWPLPPVR</sequence>
<evidence type="ECO:0000256" key="3">
    <source>
        <dbReference type="ARBA" id="ARBA00022801"/>
    </source>
</evidence>
<evidence type="ECO:0000313" key="12">
    <source>
        <dbReference type="Proteomes" id="UP000824116"/>
    </source>
</evidence>
<evidence type="ECO:0000256" key="7">
    <source>
        <dbReference type="ARBA" id="ARBA00044806"/>
    </source>
</evidence>
<dbReference type="EMBL" id="DXAY01000223">
    <property type="protein sequence ID" value="HIZ75452.1"/>
    <property type="molecule type" value="Genomic_DNA"/>
</dbReference>
<reference evidence="11" key="2">
    <citation type="submission" date="2021-04" db="EMBL/GenBank/DDBJ databases">
        <authorList>
            <person name="Gilroy R."/>
        </authorList>
    </citation>
    <scope>NUCLEOTIDE SEQUENCE</scope>
    <source>
        <strain evidence="11">CHK196-3914</strain>
    </source>
</reference>
<dbReference type="Pfam" id="PF02275">
    <property type="entry name" value="CBAH"/>
    <property type="match status" value="1"/>
</dbReference>
<evidence type="ECO:0000256" key="6">
    <source>
        <dbReference type="ARBA" id="ARBA00044804"/>
    </source>
</evidence>
<dbReference type="Gene3D" id="3.60.60.10">
    <property type="entry name" value="Penicillin V Acylase, Chain A"/>
    <property type="match status" value="1"/>
</dbReference>
<comment type="catalytic activity">
    <reaction evidence="8">
        <text>cholate + taurine = taurocholate + H2O</text>
        <dbReference type="Rhea" id="RHEA:47108"/>
        <dbReference type="ChEBI" id="CHEBI:15377"/>
        <dbReference type="ChEBI" id="CHEBI:29747"/>
        <dbReference type="ChEBI" id="CHEBI:36257"/>
        <dbReference type="ChEBI" id="CHEBI:507393"/>
    </reaction>
    <physiologicalReaction direction="right-to-left" evidence="8">
        <dbReference type="Rhea" id="RHEA:47110"/>
    </physiologicalReaction>
</comment>
<dbReference type="GO" id="GO:0006629">
    <property type="term" value="P:lipid metabolic process"/>
    <property type="evidence" value="ECO:0007669"/>
    <property type="project" value="UniProtKB-KW"/>
</dbReference>
<evidence type="ECO:0000313" key="11">
    <source>
        <dbReference type="EMBL" id="HIZ75452.1"/>
    </source>
</evidence>
<dbReference type="PANTHER" id="PTHR35527">
    <property type="entry name" value="CHOLOYLGLYCINE HYDROLASE"/>
    <property type="match status" value="1"/>
</dbReference>
<evidence type="ECO:0000256" key="2">
    <source>
        <dbReference type="ARBA" id="ARBA00006625"/>
    </source>
</evidence>
<evidence type="ECO:0000256" key="5">
    <source>
        <dbReference type="ARBA" id="ARBA00044769"/>
    </source>
</evidence>
<accession>A0A9D2GAM0</accession>
<dbReference type="EC" id="3.5.1.24" evidence="5"/>
<dbReference type="SUPFAM" id="SSF56235">
    <property type="entry name" value="N-terminal nucleophile aminohydrolases (Ntn hydrolases)"/>
    <property type="match status" value="1"/>
</dbReference>
<comment type="catalytic activity">
    <reaction evidence="9">
        <text>taurodeoxycholate + H2O = deoxycholate + taurine</text>
        <dbReference type="Rhea" id="RHEA:47556"/>
        <dbReference type="ChEBI" id="CHEBI:15377"/>
        <dbReference type="ChEBI" id="CHEBI:23614"/>
        <dbReference type="ChEBI" id="CHEBI:36261"/>
        <dbReference type="ChEBI" id="CHEBI:507393"/>
    </reaction>
    <physiologicalReaction direction="left-to-right" evidence="9">
        <dbReference type="Rhea" id="RHEA:47557"/>
    </physiologicalReaction>
</comment>
<comment type="similarity">
    <text evidence="2">Belongs to the peptidase C59 family.</text>
</comment>
<dbReference type="InterPro" id="IPR029055">
    <property type="entry name" value="Ntn_hydrolases_N"/>
</dbReference>
<protein>
    <recommendedName>
        <fullName evidence="5">choloylglycine hydrolase</fullName>
        <ecNumber evidence="5">3.5.1.24</ecNumber>
    </recommendedName>
    <alternativeName>
        <fullName evidence="6">Bile salt hydrolase</fullName>
    </alternativeName>
    <alternativeName>
        <fullName evidence="7">Choloylglycine hydrolase</fullName>
    </alternativeName>
</protein>
<dbReference type="NCBIfam" id="NF038245">
    <property type="entry name" value="bile_salt_hydro"/>
    <property type="match status" value="1"/>
</dbReference>
<dbReference type="InterPro" id="IPR052193">
    <property type="entry name" value="Peptidase_C59"/>
</dbReference>
<comment type="pathway">
    <text evidence="1">Lipid metabolism; bile acid biosynthesis.</text>
</comment>
<name>A0A9D2GAM0_9FIRM</name>
<proteinExistence type="inferred from homology"/>
<dbReference type="PANTHER" id="PTHR35527:SF2">
    <property type="entry name" value="HYDROLASE"/>
    <property type="match status" value="1"/>
</dbReference>
<organism evidence="11 12">
    <name type="scientific">Candidatus Mediterraneibacter stercoravium</name>
    <dbReference type="NCBI Taxonomy" id="2838685"/>
    <lineage>
        <taxon>Bacteria</taxon>
        <taxon>Bacillati</taxon>
        <taxon>Bacillota</taxon>
        <taxon>Clostridia</taxon>
        <taxon>Lachnospirales</taxon>
        <taxon>Lachnospiraceae</taxon>
        <taxon>Mediterraneibacter</taxon>
    </lineage>
</organism>
<feature type="domain" description="Choloylglycine hydrolase/NAAA C-terminal" evidence="10">
    <location>
        <begin position="2"/>
        <end position="304"/>
    </location>
</feature>
<dbReference type="Proteomes" id="UP000824116">
    <property type="component" value="Unassembled WGS sequence"/>
</dbReference>
<keyword evidence="3 11" id="KW-0378">Hydrolase</keyword>